<proteinExistence type="inferred from homology"/>
<dbReference type="KEGG" id="hch:HCH_04814"/>
<dbReference type="HOGENOM" id="CLU_052038_1_1_6"/>
<evidence type="ECO:0000313" key="6">
    <source>
        <dbReference type="EMBL" id="ABC31508.1"/>
    </source>
</evidence>
<protein>
    <recommendedName>
        <fullName evidence="3">Recombination-associated protein RdgC</fullName>
    </recommendedName>
</protein>
<dbReference type="PANTHER" id="PTHR38103:SF1">
    <property type="entry name" value="RECOMBINATION-ASSOCIATED PROTEIN RDGC"/>
    <property type="match status" value="1"/>
</dbReference>
<evidence type="ECO:0000256" key="5">
    <source>
        <dbReference type="ARBA" id="ARBA00023172"/>
    </source>
</evidence>
<dbReference type="NCBIfam" id="NF001464">
    <property type="entry name" value="PRK00321.1-5"/>
    <property type="match status" value="1"/>
</dbReference>
<evidence type="ECO:0000313" key="7">
    <source>
        <dbReference type="Proteomes" id="UP000000238"/>
    </source>
</evidence>
<evidence type="ECO:0000256" key="2">
    <source>
        <dbReference type="ARBA" id="ARBA00008657"/>
    </source>
</evidence>
<dbReference type="Pfam" id="PF04381">
    <property type="entry name" value="RdgC"/>
    <property type="match status" value="1"/>
</dbReference>
<dbReference type="PANTHER" id="PTHR38103">
    <property type="entry name" value="RECOMBINATION-ASSOCIATED PROTEIN RDGC"/>
    <property type="match status" value="1"/>
</dbReference>
<name>Q2SCW6_HAHCH</name>
<gene>
    <name evidence="6" type="ordered locus">HCH_04814</name>
</gene>
<dbReference type="OrthoDB" id="5290530at2"/>
<dbReference type="STRING" id="349521.HCH_04814"/>
<keyword evidence="7" id="KW-1185">Reference proteome</keyword>
<evidence type="ECO:0000256" key="3">
    <source>
        <dbReference type="ARBA" id="ARBA00022296"/>
    </source>
</evidence>
<dbReference type="GO" id="GO:0043590">
    <property type="term" value="C:bacterial nucleoid"/>
    <property type="evidence" value="ECO:0007669"/>
    <property type="project" value="TreeGrafter"/>
</dbReference>
<dbReference type="eggNOG" id="COG2974">
    <property type="taxonomic scope" value="Bacteria"/>
</dbReference>
<comment type="similarity">
    <text evidence="2">Belongs to the RdgC family.</text>
</comment>
<organism evidence="6 7">
    <name type="scientific">Hahella chejuensis (strain KCTC 2396)</name>
    <dbReference type="NCBI Taxonomy" id="349521"/>
    <lineage>
        <taxon>Bacteria</taxon>
        <taxon>Pseudomonadati</taxon>
        <taxon>Pseudomonadota</taxon>
        <taxon>Gammaproteobacteria</taxon>
        <taxon>Oceanospirillales</taxon>
        <taxon>Hahellaceae</taxon>
        <taxon>Hahella</taxon>
    </lineage>
</organism>
<accession>Q2SCW6</accession>
<dbReference type="InterPro" id="IPR007476">
    <property type="entry name" value="RdgC"/>
</dbReference>
<keyword evidence="5" id="KW-0233">DNA recombination</keyword>
<dbReference type="Proteomes" id="UP000000238">
    <property type="component" value="Chromosome"/>
</dbReference>
<evidence type="ECO:0000256" key="4">
    <source>
        <dbReference type="ARBA" id="ARBA00022490"/>
    </source>
</evidence>
<dbReference type="GO" id="GO:0003690">
    <property type="term" value="F:double-stranded DNA binding"/>
    <property type="evidence" value="ECO:0007669"/>
    <property type="project" value="TreeGrafter"/>
</dbReference>
<keyword evidence="4" id="KW-0963">Cytoplasm</keyword>
<dbReference type="EMBL" id="CP000155">
    <property type="protein sequence ID" value="ABC31508.1"/>
    <property type="molecule type" value="Genomic_DNA"/>
</dbReference>
<sequence length="307" mass="34700">MLFKNALIYRFTKPVPWPLEDLETGLSEHAFTPCQANDTYRLGWVPAAPLVSDALVYQQGRYLLLTLKREEKILPASVIKEEVEERAQEIEEREQRKLRKKEKNELKEQVITVLLPQAFKRSRLMSAYIDLDKGLLVVDTSSGTRADEFTSFLRQSMGTLPIRFVALNEAPAVHFSDWVQKDSTPTPFVSGDNCELRSGDGSDTVIRCKGTESLTDAISTHIENGMQVTQLSLEWDEKLSFAVGDDLKIKRIKFMDTLQEQLKDGDTGEAAERFAADFSLMTLEFSRMTDDLIKVLGGEDLSAVIQE</sequence>
<dbReference type="RefSeq" id="WP_011398573.1">
    <property type="nucleotide sequence ID" value="NC_007645.1"/>
</dbReference>
<evidence type="ECO:0000256" key="1">
    <source>
        <dbReference type="ARBA" id="ARBA00004453"/>
    </source>
</evidence>
<dbReference type="GO" id="GO:0000018">
    <property type="term" value="P:regulation of DNA recombination"/>
    <property type="evidence" value="ECO:0007669"/>
    <property type="project" value="TreeGrafter"/>
</dbReference>
<comment type="subcellular location">
    <subcellularLocation>
        <location evidence="1">Cytoplasm</location>
        <location evidence="1">Nucleoid</location>
    </subcellularLocation>
</comment>
<dbReference type="GO" id="GO:0006310">
    <property type="term" value="P:DNA recombination"/>
    <property type="evidence" value="ECO:0007669"/>
    <property type="project" value="UniProtKB-KW"/>
</dbReference>
<reference evidence="6 7" key="1">
    <citation type="journal article" date="2005" name="Nucleic Acids Res.">
        <title>Genomic blueprint of Hahella chejuensis, a marine microbe producing an algicidal agent.</title>
        <authorList>
            <person name="Jeong H."/>
            <person name="Yim J.H."/>
            <person name="Lee C."/>
            <person name="Choi S.-H."/>
            <person name="Park Y.K."/>
            <person name="Yoon S.H."/>
            <person name="Hur C.-G."/>
            <person name="Kang H.-Y."/>
            <person name="Kim D."/>
            <person name="Lee H.H."/>
            <person name="Park K.H."/>
            <person name="Park S.-H."/>
            <person name="Park H.-S."/>
            <person name="Lee H.K."/>
            <person name="Oh T.K."/>
            <person name="Kim J.F."/>
        </authorList>
    </citation>
    <scope>NUCLEOTIDE SEQUENCE [LARGE SCALE GENOMIC DNA]</scope>
    <source>
        <strain evidence="6 7">KCTC 2396</strain>
    </source>
</reference>
<dbReference type="AlphaFoldDB" id="Q2SCW6"/>